<evidence type="ECO:0000259" key="1">
    <source>
        <dbReference type="Pfam" id="PF14529"/>
    </source>
</evidence>
<dbReference type="InterPro" id="IPR005135">
    <property type="entry name" value="Endo/exonuclease/phosphatase"/>
</dbReference>
<name>A0A8H5BRD3_9AGAR</name>
<proteinExistence type="predicted"/>
<protein>
    <recommendedName>
        <fullName evidence="1">Endonuclease/exonuclease/phosphatase domain-containing protein</fullName>
    </recommendedName>
</protein>
<accession>A0A8H5BRD3</accession>
<comment type="caution">
    <text evidence="2">The sequence shown here is derived from an EMBL/GenBank/DDBJ whole genome shotgun (WGS) entry which is preliminary data.</text>
</comment>
<gene>
    <name evidence="2" type="ORF">D9619_004620</name>
</gene>
<dbReference type="SUPFAM" id="SSF56219">
    <property type="entry name" value="DNase I-like"/>
    <property type="match status" value="1"/>
</dbReference>
<dbReference type="AlphaFoldDB" id="A0A8H5BRD3"/>
<keyword evidence="3" id="KW-1185">Reference proteome</keyword>
<evidence type="ECO:0000313" key="3">
    <source>
        <dbReference type="Proteomes" id="UP000567179"/>
    </source>
</evidence>
<evidence type="ECO:0000313" key="2">
    <source>
        <dbReference type="EMBL" id="KAF5327173.1"/>
    </source>
</evidence>
<dbReference type="Proteomes" id="UP000567179">
    <property type="component" value="Unassembled WGS sequence"/>
</dbReference>
<dbReference type="Pfam" id="PF14529">
    <property type="entry name" value="Exo_endo_phos_2"/>
    <property type="match status" value="1"/>
</dbReference>
<dbReference type="EMBL" id="JAACJJ010000014">
    <property type="protein sequence ID" value="KAF5327173.1"/>
    <property type="molecule type" value="Genomic_DNA"/>
</dbReference>
<dbReference type="OrthoDB" id="412006at2759"/>
<feature type="domain" description="Endonuclease/exonuclease/phosphatase" evidence="1">
    <location>
        <begin position="52"/>
        <end position="169"/>
    </location>
</feature>
<dbReference type="Gene3D" id="3.60.10.10">
    <property type="entry name" value="Endonuclease/exonuclease/phosphatase"/>
    <property type="match status" value="1"/>
</dbReference>
<organism evidence="2 3">
    <name type="scientific">Psilocybe cf. subviscida</name>
    <dbReference type="NCBI Taxonomy" id="2480587"/>
    <lineage>
        <taxon>Eukaryota</taxon>
        <taxon>Fungi</taxon>
        <taxon>Dikarya</taxon>
        <taxon>Basidiomycota</taxon>
        <taxon>Agaricomycotina</taxon>
        <taxon>Agaricomycetes</taxon>
        <taxon>Agaricomycetidae</taxon>
        <taxon>Agaricales</taxon>
        <taxon>Agaricineae</taxon>
        <taxon>Strophariaceae</taxon>
        <taxon>Psilocybe</taxon>
    </lineage>
</organism>
<reference evidence="2 3" key="1">
    <citation type="journal article" date="2020" name="ISME J.">
        <title>Uncovering the hidden diversity of litter-decomposition mechanisms in mushroom-forming fungi.</title>
        <authorList>
            <person name="Floudas D."/>
            <person name="Bentzer J."/>
            <person name="Ahren D."/>
            <person name="Johansson T."/>
            <person name="Persson P."/>
            <person name="Tunlid A."/>
        </authorList>
    </citation>
    <scope>NUCLEOTIDE SEQUENCE [LARGE SCALE GENOMIC DNA]</scope>
    <source>
        <strain evidence="2 3">CBS 101986</strain>
    </source>
</reference>
<dbReference type="InterPro" id="IPR036691">
    <property type="entry name" value="Endo/exonu/phosph_ase_sf"/>
</dbReference>
<sequence>MVRPPVPDSPPRVLAYVSKRLSAWRPSMRRDIIDHGDILVLSLFAQGQTFNFMNVYSDSEFTAIKLLAERADTLPQFQYMVGDFNCHSSLWDPVPRAANVAASHWLLNAAQTIVLELDPVSSPGPTHIPRDASKHPSVIDLVFLPVTVTASVNTKHVTDAQPDSDHIPLLKHVPV</sequence>
<dbReference type="GO" id="GO:0003824">
    <property type="term" value="F:catalytic activity"/>
    <property type="evidence" value="ECO:0007669"/>
    <property type="project" value="InterPro"/>
</dbReference>